<gene>
    <name evidence="2" type="ORF">BpHYR1_008621</name>
</gene>
<feature type="region of interest" description="Disordered" evidence="1">
    <location>
        <begin position="156"/>
        <end position="292"/>
    </location>
</feature>
<feature type="region of interest" description="Disordered" evidence="1">
    <location>
        <begin position="96"/>
        <end position="144"/>
    </location>
</feature>
<keyword evidence="3" id="KW-1185">Reference proteome</keyword>
<dbReference type="EMBL" id="REGN01001818">
    <property type="protein sequence ID" value="RNA32301.1"/>
    <property type="molecule type" value="Genomic_DNA"/>
</dbReference>
<organism evidence="2 3">
    <name type="scientific">Brachionus plicatilis</name>
    <name type="common">Marine rotifer</name>
    <name type="synonym">Brachionus muelleri</name>
    <dbReference type="NCBI Taxonomy" id="10195"/>
    <lineage>
        <taxon>Eukaryota</taxon>
        <taxon>Metazoa</taxon>
        <taxon>Spiralia</taxon>
        <taxon>Gnathifera</taxon>
        <taxon>Rotifera</taxon>
        <taxon>Eurotatoria</taxon>
        <taxon>Monogononta</taxon>
        <taxon>Pseudotrocha</taxon>
        <taxon>Ploima</taxon>
        <taxon>Brachionidae</taxon>
        <taxon>Brachionus</taxon>
    </lineage>
</organism>
<sequence>MYPIVKKNYCINLYVSNMQQRSDFIQSIKIVLYGDYSISSEIKPSELKPTCSCDSTNDQLIHFHHKQADLGPIYKEQKRTICTLSHRLLEESIQNDSYDESFDETDERKKKSSRSNSPAMQRNLNRDSSSFTPRSNRKSDLKSRLRFEQDLEELASSDSTLSIVSSNSFKSSPKKSSRNSRKNHHESKWSDDEDYTSKRSPSPNSWKLSSKKEKKRSEWSSDDDVIRSKKSPTTRTWKSPSKKVEKTHEWSSEDASFNSISPRDRKFTKNEKFKWNDHPTRGKFSENLSPIPSYRQQAFKRDMDKENLSFRKKEFKPTILDEDYDKYSDSPIPKLSSSLMNRFKQKDQREKNFNIEAIK</sequence>
<evidence type="ECO:0000313" key="2">
    <source>
        <dbReference type="EMBL" id="RNA32301.1"/>
    </source>
</evidence>
<accession>A0A3M7S962</accession>
<feature type="compositionally biased region" description="Basic and acidic residues" evidence="1">
    <location>
        <begin position="215"/>
        <end position="227"/>
    </location>
</feature>
<name>A0A3M7S962_BRAPC</name>
<feature type="compositionally biased region" description="Basic and acidic residues" evidence="1">
    <location>
        <begin position="242"/>
        <end position="251"/>
    </location>
</feature>
<proteinExistence type="predicted"/>
<feature type="compositionally biased region" description="Basic residues" evidence="1">
    <location>
        <begin position="172"/>
        <end position="185"/>
    </location>
</feature>
<evidence type="ECO:0000256" key="1">
    <source>
        <dbReference type="SAM" id="MobiDB-lite"/>
    </source>
</evidence>
<comment type="caution">
    <text evidence="2">The sequence shown here is derived from an EMBL/GenBank/DDBJ whole genome shotgun (WGS) entry which is preliminary data.</text>
</comment>
<dbReference type="Proteomes" id="UP000276133">
    <property type="component" value="Unassembled WGS sequence"/>
</dbReference>
<feature type="compositionally biased region" description="Polar residues" evidence="1">
    <location>
        <begin position="114"/>
        <end position="134"/>
    </location>
</feature>
<protein>
    <submittedName>
        <fullName evidence="2">Uncharacterized protein</fullName>
    </submittedName>
</protein>
<reference evidence="2 3" key="1">
    <citation type="journal article" date="2018" name="Sci. Rep.">
        <title>Genomic signatures of local adaptation to the degree of environmental predictability in rotifers.</title>
        <authorList>
            <person name="Franch-Gras L."/>
            <person name="Hahn C."/>
            <person name="Garcia-Roger E.M."/>
            <person name="Carmona M.J."/>
            <person name="Serra M."/>
            <person name="Gomez A."/>
        </authorList>
    </citation>
    <scope>NUCLEOTIDE SEQUENCE [LARGE SCALE GENOMIC DNA]</scope>
    <source>
        <strain evidence="2">HYR1</strain>
    </source>
</reference>
<feature type="compositionally biased region" description="Basic and acidic residues" evidence="1">
    <location>
        <begin position="262"/>
        <end position="284"/>
    </location>
</feature>
<dbReference type="AlphaFoldDB" id="A0A3M7S962"/>
<evidence type="ECO:0000313" key="3">
    <source>
        <dbReference type="Proteomes" id="UP000276133"/>
    </source>
</evidence>